<reference evidence="3 4" key="1">
    <citation type="submission" date="2021-06" db="EMBL/GenBank/DDBJ databases">
        <authorList>
            <person name="Sun Q."/>
            <person name="Li D."/>
        </authorList>
    </citation>
    <scope>NUCLEOTIDE SEQUENCE [LARGE SCALE GENOMIC DNA]</scope>
    <source>
        <strain evidence="3 4">MSJ-11</strain>
    </source>
</reference>
<dbReference type="InterPro" id="IPR050153">
    <property type="entry name" value="Metal_Ion_Import_ABC"/>
</dbReference>
<dbReference type="InterPro" id="IPR003593">
    <property type="entry name" value="AAA+_ATPase"/>
</dbReference>
<feature type="domain" description="ABC transporter" evidence="2">
    <location>
        <begin position="5"/>
        <end position="241"/>
    </location>
</feature>
<comment type="caution">
    <text evidence="3">The sequence shown here is derived from an EMBL/GenBank/DDBJ whole genome shotgun (WGS) entry which is preliminary data.</text>
</comment>
<accession>A0ABS6EJ62</accession>
<dbReference type="InterPro" id="IPR017871">
    <property type="entry name" value="ABC_transporter-like_CS"/>
</dbReference>
<dbReference type="CDD" id="cd03214">
    <property type="entry name" value="ABC_Iron-Siderophores_B12_Hemin"/>
    <property type="match status" value="1"/>
</dbReference>
<evidence type="ECO:0000313" key="4">
    <source>
        <dbReference type="Proteomes" id="UP000726170"/>
    </source>
</evidence>
<keyword evidence="1" id="KW-0813">Transport</keyword>
<dbReference type="InterPro" id="IPR003439">
    <property type="entry name" value="ABC_transporter-like_ATP-bd"/>
</dbReference>
<sequence length="256" mass="28518">MGMKVKLKNLCSGYGNNKIINNINLEVALGDSLCILGPNGAGKTTLFKTVLGFIKPIEGEVLVNEKDIFKISRKELAKIIAYVPQVHVQPFSYTVLDVVLMGRTPYIGNFSSPSLKDKLSAEEILYKLNIYNLRDKIYTEISGGEKQLVLIGRALAQESQVLIMDEPTSNLDFGNQIRVLEHVKSLVKEDNIALVMTTHHPNHAFICSNKVALMDKGSIIKYGSKEEVLTEGNLKSLYGIDEKYCSFKGETYEKNI</sequence>
<name>A0ABS6EJ62_9CLOT</name>
<protein>
    <submittedName>
        <fullName evidence="3">ABC transporter ATP-binding protein</fullName>
    </submittedName>
</protein>
<evidence type="ECO:0000256" key="1">
    <source>
        <dbReference type="ARBA" id="ARBA00022448"/>
    </source>
</evidence>
<evidence type="ECO:0000313" key="3">
    <source>
        <dbReference type="EMBL" id="MBU5484721.1"/>
    </source>
</evidence>
<dbReference type="EMBL" id="JAHLQF010000002">
    <property type="protein sequence ID" value="MBU5484721.1"/>
    <property type="molecule type" value="Genomic_DNA"/>
</dbReference>
<dbReference type="GO" id="GO:0005524">
    <property type="term" value="F:ATP binding"/>
    <property type="evidence" value="ECO:0007669"/>
    <property type="project" value="UniProtKB-KW"/>
</dbReference>
<evidence type="ECO:0000259" key="2">
    <source>
        <dbReference type="PROSITE" id="PS50893"/>
    </source>
</evidence>
<dbReference type="Proteomes" id="UP000726170">
    <property type="component" value="Unassembled WGS sequence"/>
</dbReference>
<proteinExistence type="predicted"/>
<dbReference type="PANTHER" id="PTHR42734">
    <property type="entry name" value="METAL TRANSPORT SYSTEM ATP-BINDING PROTEIN TM_0124-RELATED"/>
    <property type="match status" value="1"/>
</dbReference>
<keyword evidence="4" id="KW-1185">Reference proteome</keyword>
<keyword evidence="3" id="KW-0067">ATP-binding</keyword>
<organism evidence="3 4">
    <name type="scientific">Clostridium mobile</name>
    <dbReference type="NCBI Taxonomy" id="2841512"/>
    <lineage>
        <taxon>Bacteria</taxon>
        <taxon>Bacillati</taxon>
        <taxon>Bacillota</taxon>
        <taxon>Clostridia</taxon>
        <taxon>Eubacteriales</taxon>
        <taxon>Clostridiaceae</taxon>
        <taxon>Clostridium</taxon>
    </lineage>
</organism>
<dbReference type="PROSITE" id="PS50893">
    <property type="entry name" value="ABC_TRANSPORTER_2"/>
    <property type="match status" value="1"/>
</dbReference>
<keyword evidence="3" id="KW-0547">Nucleotide-binding</keyword>
<gene>
    <name evidence="3" type="ORF">KQI86_10285</name>
</gene>
<dbReference type="Pfam" id="PF00005">
    <property type="entry name" value="ABC_tran"/>
    <property type="match status" value="1"/>
</dbReference>
<dbReference type="SMART" id="SM00382">
    <property type="entry name" value="AAA"/>
    <property type="match status" value="1"/>
</dbReference>
<dbReference type="PANTHER" id="PTHR42734:SF19">
    <property type="entry name" value="IRON COMPOUNDS ABC TRANSPORTER, ATP-BINDING PROTEIN"/>
    <property type="match status" value="1"/>
</dbReference>
<dbReference type="PROSITE" id="PS00211">
    <property type="entry name" value="ABC_TRANSPORTER_1"/>
    <property type="match status" value="1"/>
</dbReference>